<evidence type="ECO:0000313" key="4">
    <source>
        <dbReference type="Proteomes" id="UP000694722"/>
    </source>
</evidence>
<dbReference type="Ensembl" id="ENSSSCT00040041213.1">
    <property type="protein sequence ID" value="ENSSSCP00040017259.1"/>
    <property type="gene ID" value="ENSSSCG00040030447.1"/>
</dbReference>
<protein>
    <recommendedName>
        <fullName evidence="2">Immunoglobulin V-set domain-containing protein</fullName>
    </recommendedName>
</protein>
<dbReference type="InterPro" id="IPR013106">
    <property type="entry name" value="Ig_V-set"/>
</dbReference>
<organism evidence="3 4">
    <name type="scientific">Sus scrofa</name>
    <name type="common">Pig</name>
    <dbReference type="NCBI Taxonomy" id="9823"/>
    <lineage>
        <taxon>Eukaryota</taxon>
        <taxon>Metazoa</taxon>
        <taxon>Chordata</taxon>
        <taxon>Craniata</taxon>
        <taxon>Vertebrata</taxon>
        <taxon>Euteleostomi</taxon>
        <taxon>Mammalia</taxon>
        <taxon>Eutheria</taxon>
        <taxon>Laurasiatheria</taxon>
        <taxon>Artiodactyla</taxon>
        <taxon>Suina</taxon>
        <taxon>Suidae</taxon>
        <taxon>Sus</taxon>
    </lineage>
</organism>
<dbReference type="AlphaFoldDB" id="A0A8D1K8L8"/>
<evidence type="ECO:0000259" key="2">
    <source>
        <dbReference type="SMART" id="SM00406"/>
    </source>
</evidence>
<dbReference type="SUPFAM" id="SSF48726">
    <property type="entry name" value="Immunoglobulin"/>
    <property type="match status" value="1"/>
</dbReference>
<keyword evidence="1" id="KW-0732">Signal</keyword>
<dbReference type="Pfam" id="PF07686">
    <property type="entry name" value="V-set"/>
    <property type="match status" value="1"/>
</dbReference>
<feature type="signal peptide" evidence="1">
    <location>
        <begin position="1"/>
        <end position="22"/>
    </location>
</feature>
<dbReference type="InterPro" id="IPR036179">
    <property type="entry name" value="Ig-like_dom_sf"/>
</dbReference>
<feature type="domain" description="Immunoglobulin V-set" evidence="2">
    <location>
        <begin position="40"/>
        <end position="117"/>
    </location>
</feature>
<dbReference type="InterPro" id="IPR050150">
    <property type="entry name" value="IgV_Light_Chain"/>
</dbReference>
<name>A0A8D1K8L8_PIG</name>
<reference evidence="3" key="1">
    <citation type="submission" date="2025-08" db="UniProtKB">
        <authorList>
            <consortium name="Ensembl"/>
        </authorList>
    </citation>
    <scope>IDENTIFICATION</scope>
</reference>
<dbReference type="SMART" id="SM00406">
    <property type="entry name" value="IGv"/>
    <property type="match status" value="1"/>
</dbReference>
<sequence length="219" mass="24298">MNMRFPALLLGLLLLWVPGSSGAIVLTQTPLPLSVSPGEPVSISCKSSQSLLHRGRNNYLHWYLQKPGQSLQNLIYYATNTASGVPDRFSGSGLGTDFTLKISSMEAEDVGVHYLIQTLTQTPLLGGPAAHMCVLSGEQRGICSESVLKSIKFKVKNSNYNGHHKIQRIIRDQQLHVNKMANLEEKEQFLEKYNLPRLNKKEIEKINGPSISTEIETVI</sequence>
<dbReference type="PANTHER" id="PTHR23267">
    <property type="entry name" value="IMMUNOGLOBULIN LIGHT CHAIN"/>
    <property type="match status" value="1"/>
</dbReference>
<evidence type="ECO:0000313" key="3">
    <source>
        <dbReference type="Ensembl" id="ENSSSCP00040017259.1"/>
    </source>
</evidence>
<proteinExistence type="predicted"/>
<feature type="chain" id="PRO_5046102626" description="Immunoglobulin V-set domain-containing protein" evidence="1">
    <location>
        <begin position="23"/>
        <end position="219"/>
    </location>
</feature>
<dbReference type="Gene3D" id="2.60.40.10">
    <property type="entry name" value="Immunoglobulins"/>
    <property type="match status" value="1"/>
</dbReference>
<dbReference type="Proteomes" id="UP000694722">
    <property type="component" value="Unplaced"/>
</dbReference>
<evidence type="ECO:0000256" key="1">
    <source>
        <dbReference type="SAM" id="SignalP"/>
    </source>
</evidence>
<dbReference type="InterPro" id="IPR013783">
    <property type="entry name" value="Ig-like_fold"/>
</dbReference>
<accession>A0A8D1K8L8</accession>